<reference evidence="2" key="1">
    <citation type="submission" date="2013-11" db="EMBL/GenBank/DDBJ databases">
        <title>Genome sequence of the fusiform rust pathogen reveals effectors for host alternation and coevolution with pine.</title>
        <authorList>
            <consortium name="DOE Joint Genome Institute"/>
            <person name="Smith K."/>
            <person name="Pendleton A."/>
            <person name="Kubisiak T."/>
            <person name="Anderson C."/>
            <person name="Salamov A."/>
            <person name="Aerts A."/>
            <person name="Riley R."/>
            <person name="Clum A."/>
            <person name="Lindquist E."/>
            <person name="Ence D."/>
            <person name="Campbell M."/>
            <person name="Kronenberg Z."/>
            <person name="Feau N."/>
            <person name="Dhillon B."/>
            <person name="Hamelin R."/>
            <person name="Burleigh J."/>
            <person name="Smith J."/>
            <person name="Yandell M."/>
            <person name="Nelson C."/>
            <person name="Grigoriev I."/>
            <person name="Davis J."/>
        </authorList>
    </citation>
    <scope>NUCLEOTIDE SEQUENCE</scope>
    <source>
        <strain evidence="2">G11</strain>
    </source>
</reference>
<comment type="caution">
    <text evidence="2">The sequence shown here is derived from an EMBL/GenBank/DDBJ whole genome shotgun (WGS) entry which is preliminary data.</text>
</comment>
<evidence type="ECO:0000313" key="2">
    <source>
        <dbReference type="EMBL" id="KAG0149109.1"/>
    </source>
</evidence>
<name>A0A9P6TER0_9BASI</name>
<keyword evidence="1" id="KW-1133">Transmembrane helix</keyword>
<dbReference type="AlphaFoldDB" id="A0A9P6TER0"/>
<gene>
    <name evidence="2" type="ORF">CROQUDRAFT_690044</name>
</gene>
<keyword evidence="1" id="KW-0812">Transmembrane</keyword>
<proteinExistence type="predicted"/>
<organism evidence="2 3">
    <name type="scientific">Cronartium quercuum f. sp. fusiforme G11</name>
    <dbReference type="NCBI Taxonomy" id="708437"/>
    <lineage>
        <taxon>Eukaryota</taxon>
        <taxon>Fungi</taxon>
        <taxon>Dikarya</taxon>
        <taxon>Basidiomycota</taxon>
        <taxon>Pucciniomycotina</taxon>
        <taxon>Pucciniomycetes</taxon>
        <taxon>Pucciniales</taxon>
        <taxon>Coleosporiaceae</taxon>
        <taxon>Cronartium</taxon>
    </lineage>
</organism>
<keyword evidence="1" id="KW-0472">Membrane</keyword>
<evidence type="ECO:0000256" key="1">
    <source>
        <dbReference type="SAM" id="Phobius"/>
    </source>
</evidence>
<dbReference type="Proteomes" id="UP000886653">
    <property type="component" value="Unassembled WGS sequence"/>
</dbReference>
<dbReference type="EMBL" id="MU167230">
    <property type="protein sequence ID" value="KAG0149109.1"/>
    <property type="molecule type" value="Genomic_DNA"/>
</dbReference>
<evidence type="ECO:0000313" key="3">
    <source>
        <dbReference type="Proteomes" id="UP000886653"/>
    </source>
</evidence>
<sequence length="62" mass="7202">MPSEPTQTCQCISNTCFDIIFFLMEVLYHINCCANFGSWASPKKKKKKKKNFGMVSFHLLHE</sequence>
<accession>A0A9P6TER0</accession>
<feature type="transmembrane region" description="Helical" evidence="1">
    <location>
        <begin position="20"/>
        <end position="40"/>
    </location>
</feature>
<protein>
    <submittedName>
        <fullName evidence="2">Uncharacterized protein</fullName>
    </submittedName>
</protein>
<keyword evidence="3" id="KW-1185">Reference proteome</keyword>